<dbReference type="EMBL" id="JANPWB010000015">
    <property type="protein sequence ID" value="KAJ1088916.1"/>
    <property type="molecule type" value="Genomic_DNA"/>
</dbReference>
<organism evidence="3 4">
    <name type="scientific">Pleurodeles waltl</name>
    <name type="common">Iberian ribbed newt</name>
    <dbReference type="NCBI Taxonomy" id="8319"/>
    <lineage>
        <taxon>Eukaryota</taxon>
        <taxon>Metazoa</taxon>
        <taxon>Chordata</taxon>
        <taxon>Craniata</taxon>
        <taxon>Vertebrata</taxon>
        <taxon>Euteleostomi</taxon>
        <taxon>Amphibia</taxon>
        <taxon>Batrachia</taxon>
        <taxon>Caudata</taxon>
        <taxon>Salamandroidea</taxon>
        <taxon>Salamandridae</taxon>
        <taxon>Pleurodelinae</taxon>
        <taxon>Pleurodeles</taxon>
    </lineage>
</organism>
<sequence>MADLPILLLLRSVAVTDLLQGHSEEQSISEEVSLASILLAAVASEDANLSTKATTVQEDMKELQQLVAEAKDVGTATVKTIGNHDQQLIRVHSKIEDQKNHQWRNNLRVFSILERKEGDDPLQFMVQLFGKAFPDLSDSDMDSQILQAHRLPITQNSSPPSDRSKVTQPQPILIYIGNFLL</sequence>
<dbReference type="Gene3D" id="3.30.70.1820">
    <property type="entry name" value="L1 transposable element, RRM domain"/>
    <property type="match status" value="1"/>
</dbReference>
<evidence type="ECO:0000313" key="2">
    <source>
        <dbReference type="EMBL" id="KAJ1088915.1"/>
    </source>
</evidence>
<gene>
    <name evidence="2" type="ORF">NDU88_002069</name>
    <name evidence="3" type="ORF">NDU88_002070</name>
</gene>
<feature type="signal peptide" evidence="1">
    <location>
        <begin position="1"/>
        <end position="21"/>
    </location>
</feature>
<accession>A0AAV7LBE8</accession>
<evidence type="ECO:0000313" key="4">
    <source>
        <dbReference type="Proteomes" id="UP001066276"/>
    </source>
</evidence>
<keyword evidence="1" id="KW-0732">Signal</keyword>
<dbReference type="Proteomes" id="UP001066276">
    <property type="component" value="Chromosome 11"/>
</dbReference>
<dbReference type="AlphaFoldDB" id="A0AAV7LBE8"/>
<evidence type="ECO:0000256" key="1">
    <source>
        <dbReference type="SAM" id="SignalP"/>
    </source>
</evidence>
<reference evidence="3" key="1">
    <citation type="journal article" date="2022" name="bioRxiv">
        <title>Sequencing and chromosome-scale assembly of the giantPleurodeles waltlgenome.</title>
        <authorList>
            <person name="Brown T."/>
            <person name="Elewa A."/>
            <person name="Iarovenko S."/>
            <person name="Subramanian E."/>
            <person name="Araus A.J."/>
            <person name="Petzold A."/>
            <person name="Susuki M."/>
            <person name="Suzuki K.-i.T."/>
            <person name="Hayashi T."/>
            <person name="Toyoda A."/>
            <person name="Oliveira C."/>
            <person name="Osipova E."/>
            <person name="Leigh N.D."/>
            <person name="Simon A."/>
            <person name="Yun M.H."/>
        </authorList>
    </citation>
    <scope>NUCLEOTIDE SEQUENCE</scope>
    <source>
        <strain evidence="3">20211129_DDA</strain>
        <tissue evidence="3">Liver</tissue>
    </source>
</reference>
<keyword evidence="4" id="KW-1185">Reference proteome</keyword>
<name>A0AAV7LBE8_PLEWA</name>
<feature type="chain" id="PRO_5044715939" evidence="1">
    <location>
        <begin position="22"/>
        <end position="181"/>
    </location>
</feature>
<protein>
    <submittedName>
        <fullName evidence="3">Uncharacterized protein</fullName>
    </submittedName>
</protein>
<comment type="caution">
    <text evidence="3">The sequence shown here is derived from an EMBL/GenBank/DDBJ whole genome shotgun (WGS) entry which is preliminary data.</text>
</comment>
<dbReference type="EMBL" id="JANPWB010000015">
    <property type="protein sequence ID" value="KAJ1088915.1"/>
    <property type="molecule type" value="Genomic_DNA"/>
</dbReference>
<evidence type="ECO:0000313" key="3">
    <source>
        <dbReference type="EMBL" id="KAJ1088916.1"/>
    </source>
</evidence>
<proteinExistence type="predicted"/>